<dbReference type="Pfam" id="PF07007">
    <property type="entry name" value="LprI"/>
    <property type="match status" value="1"/>
</dbReference>
<dbReference type="Proteomes" id="UP001595840">
    <property type="component" value="Unassembled WGS sequence"/>
</dbReference>
<name>A0ABV8V8F7_9GAMM</name>
<keyword evidence="3" id="KW-1185">Reference proteome</keyword>
<reference evidence="3" key="1">
    <citation type="journal article" date="2019" name="Int. J. Syst. Evol. Microbiol.">
        <title>The Global Catalogue of Microorganisms (GCM) 10K type strain sequencing project: providing services to taxonomists for standard genome sequencing and annotation.</title>
        <authorList>
            <consortium name="The Broad Institute Genomics Platform"/>
            <consortium name="The Broad Institute Genome Sequencing Center for Infectious Disease"/>
            <person name="Wu L."/>
            <person name="Ma J."/>
        </authorList>
    </citation>
    <scope>NUCLEOTIDE SEQUENCE [LARGE SCALE GENOMIC DNA]</scope>
    <source>
        <strain evidence="3">CECT 8570</strain>
    </source>
</reference>
<dbReference type="Gene3D" id="1.20.1270.180">
    <property type="match status" value="1"/>
</dbReference>
<protein>
    <submittedName>
        <fullName evidence="2">Lysozyme inhibitor LprI family protein</fullName>
    </submittedName>
</protein>
<evidence type="ECO:0000313" key="3">
    <source>
        <dbReference type="Proteomes" id="UP001595840"/>
    </source>
</evidence>
<accession>A0ABV8V8F7</accession>
<dbReference type="PANTHER" id="PTHR37549:SF1">
    <property type="entry name" value="LIPOPROTEIN LPRI"/>
    <property type="match status" value="1"/>
</dbReference>
<dbReference type="PANTHER" id="PTHR37549">
    <property type="entry name" value="LIPOPROTEIN LPRI"/>
    <property type="match status" value="1"/>
</dbReference>
<proteinExistence type="predicted"/>
<dbReference type="RefSeq" id="WP_290261710.1">
    <property type="nucleotide sequence ID" value="NZ_JAUFQG010000004.1"/>
</dbReference>
<sequence>MMYLLILISEFSINSYGASFDCSRATTKIEKSICLNNKLSKLDDDHSESFSKLKNKLEKSEFQILLREQRKWIRERNELCKNSSRADSCLIYAYENRLNTLAVFSKNILPSLSDLEAVCSGSAKINPINNELFDVNNDGIDEVAETCVGGTMNVPCVNFKTQNGDEVYLKTVGFEWKTYWTFSSSYFEYNGNVYNLQGTEKGPSHIRYATPDNNSYVVCEFENIESEKFSPTNESKTSADICNLAGENKLQYIVLKDKPVITREQVRESGRYETGILRQGYLDINNDGNKELIAQVEYASGAGRGCDFLYYDELNIESGTFENDKGQTPLLKMQGVNLDSRHPNCGGMNNRIFEYSGKVYYEINTSREHRISILVNDEAKDVCNVKRSIEKNVKYMGPPNK</sequence>
<feature type="domain" description="Lysozyme inhibitor LprI-like N-terminal" evidence="1">
    <location>
        <begin position="22"/>
        <end position="100"/>
    </location>
</feature>
<dbReference type="EMBL" id="JBHSCX010000020">
    <property type="protein sequence ID" value="MFC4363731.1"/>
    <property type="molecule type" value="Genomic_DNA"/>
</dbReference>
<dbReference type="InterPro" id="IPR009739">
    <property type="entry name" value="LprI-like_N"/>
</dbReference>
<evidence type="ECO:0000259" key="1">
    <source>
        <dbReference type="Pfam" id="PF07007"/>
    </source>
</evidence>
<organism evidence="2 3">
    <name type="scientific">Simiduia curdlanivorans</name>
    <dbReference type="NCBI Taxonomy" id="1492769"/>
    <lineage>
        <taxon>Bacteria</taxon>
        <taxon>Pseudomonadati</taxon>
        <taxon>Pseudomonadota</taxon>
        <taxon>Gammaproteobacteria</taxon>
        <taxon>Cellvibrionales</taxon>
        <taxon>Cellvibrionaceae</taxon>
        <taxon>Simiduia</taxon>
    </lineage>
</organism>
<evidence type="ECO:0000313" key="2">
    <source>
        <dbReference type="EMBL" id="MFC4363731.1"/>
    </source>
</evidence>
<gene>
    <name evidence="2" type="ORF">ACFOX3_15555</name>
</gene>
<comment type="caution">
    <text evidence="2">The sequence shown here is derived from an EMBL/GenBank/DDBJ whole genome shotgun (WGS) entry which is preliminary data.</text>
</comment>
<dbReference type="InterPro" id="IPR052755">
    <property type="entry name" value="Lysozyme_Inhibitor_LprI"/>
</dbReference>